<dbReference type="EMBL" id="CP165628">
    <property type="protein sequence ID" value="XDU70907.1"/>
    <property type="molecule type" value="Genomic_DNA"/>
</dbReference>
<accession>A0AB39VL64</accession>
<gene>
    <name evidence="1" type="ORF">AB3G37_15165</name>
</gene>
<dbReference type="InterPro" id="IPR021388">
    <property type="entry name" value="DUF3024"/>
</dbReference>
<name>A0AB39VL64_9GAMM</name>
<dbReference type="RefSeq" id="WP_369788349.1">
    <property type="nucleotide sequence ID" value="NZ_CP165628.1"/>
</dbReference>
<sequence length="113" mass="13305">MAFNDIERQRAKKEIGAFVESIRPPASIRSELDISYSIWGQSIEIEECRPVLYGESGEMFKLAVVKITFIREQKSWQLYWMRSNLKWEMLTQVNTLKEAIDIMRDDESGFFFG</sequence>
<proteinExistence type="predicted"/>
<dbReference type="Pfam" id="PF11225">
    <property type="entry name" value="DUF3024"/>
    <property type="match status" value="1"/>
</dbReference>
<protein>
    <submittedName>
        <fullName evidence="1">DUF3024 domain-containing protein</fullName>
    </submittedName>
</protein>
<evidence type="ECO:0000313" key="1">
    <source>
        <dbReference type="EMBL" id="XDU70907.1"/>
    </source>
</evidence>
<dbReference type="AlphaFoldDB" id="A0AB39VL64"/>
<organism evidence="1">
    <name type="scientific">Rouxiella sp. WC2420</name>
    <dbReference type="NCBI Taxonomy" id="3234145"/>
    <lineage>
        <taxon>Bacteria</taxon>
        <taxon>Pseudomonadati</taxon>
        <taxon>Pseudomonadota</taxon>
        <taxon>Gammaproteobacteria</taxon>
        <taxon>Enterobacterales</taxon>
        <taxon>Yersiniaceae</taxon>
        <taxon>Rouxiella</taxon>
    </lineage>
</organism>
<reference evidence="1" key="1">
    <citation type="submission" date="2024-07" db="EMBL/GenBank/DDBJ databases">
        <authorList>
            <person name="Biller S.J."/>
        </authorList>
    </citation>
    <scope>NUCLEOTIDE SEQUENCE</scope>
    <source>
        <strain evidence="1">WC2420</strain>
    </source>
</reference>